<evidence type="ECO:0000313" key="10">
    <source>
        <dbReference type="Proteomes" id="UP001410394"/>
    </source>
</evidence>
<dbReference type="InterPro" id="IPR003753">
    <property type="entry name" value="Exonuc_VII_L"/>
</dbReference>
<keyword evidence="2 5" id="KW-0540">Nuclease</keyword>
<reference evidence="9 10" key="1">
    <citation type="journal article" date="2018" name="Int. J. Syst. Evol. Microbiol.">
        <title>Uliginosibacterium sediminicola sp. nov., isolated from freshwater sediment.</title>
        <authorList>
            <person name="Hwang W.M."/>
            <person name="Kim S.M."/>
            <person name="Kang K."/>
            <person name="Ahn T.Y."/>
        </authorList>
    </citation>
    <scope>NUCLEOTIDE SEQUENCE [LARGE SCALE GENOMIC DNA]</scope>
    <source>
        <strain evidence="9 10">M1-21</strain>
    </source>
</reference>
<organism evidence="9 10">
    <name type="scientific">Uliginosibacterium sediminicola</name>
    <dbReference type="NCBI Taxonomy" id="2024550"/>
    <lineage>
        <taxon>Bacteria</taxon>
        <taxon>Pseudomonadati</taxon>
        <taxon>Pseudomonadota</taxon>
        <taxon>Betaproteobacteria</taxon>
        <taxon>Rhodocyclales</taxon>
        <taxon>Zoogloeaceae</taxon>
        <taxon>Uliginosibacterium</taxon>
    </lineage>
</organism>
<dbReference type="Pfam" id="PF13742">
    <property type="entry name" value="tRNA_anti_2"/>
    <property type="match status" value="1"/>
</dbReference>
<evidence type="ECO:0000256" key="3">
    <source>
        <dbReference type="ARBA" id="ARBA00022801"/>
    </source>
</evidence>
<feature type="domain" description="Exonuclease VII large subunit C-terminal" evidence="7">
    <location>
        <begin position="115"/>
        <end position="428"/>
    </location>
</feature>
<keyword evidence="4 5" id="KW-0269">Exonuclease</keyword>
<keyword evidence="3 5" id="KW-0378">Hydrolase</keyword>
<gene>
    <name evidence="5 9" type="primary">xseA</name>
    <name evidence="9" type="ORF">ABDB84_19775</name>
</gene>
<dbReference type="InterPro" id="IPR025824">
    <property type="entry name" value="OB-fold_nuc-bd_dom"/>
</dbReference>
<evidence type="ECO:0000256" key="1">
    <source>
        <dbReference type="ARBA" id="ARBA00022490"/>
    </source>
</evidence>
<evidence type="ECO:0000256" key="4">
    <source>
        <dbReference type="ARBA" id="ARBA00022839"/>
    </source>
</evidence>
<keyword evidence="1 5" id="KW-0963">Cytoplasm</keyword>
<dbReference type="PANTHER" id="PTHR30008">
    <property type="entry name" value="EXODEOXYRIBONUCLEASE 7 LARGE SUBUNIT"/>
    <property type="match status" value="1"/>
</dbReference>
<protein>
    <recommendedName>
        <fullName evidence="5">Exodeoxyribonuclease 7 large subunit</fullName>
        <ecNumber evidence="5">3.1.11.6</ecNumber>
    </recommendedName>
    <alternativeName>
        <fullName evidence="5">Exodeoxyribonuclease VII large subunit</fullName>
        <shortName evidence="5">Exonuclease VII large subunit</shortName>
    </alternativeName>
</protein>
<evidence type="ECO:0000256" key="2">
    <source>
        <dbReference type="ARBA" id="ARBA00022722"/>
    </source>
</evidence>
<comment type="subunit">
    <text evidence="5">Heterooligomer composed of large and small subunits.</text>
</comment>
<dbReference type="Pfam" id="PF02601">
    <property type="entry name" value="Exonuc_VII_L"/>
    <property type="match status" value="1"/>
</dbReference>
<comment type="similarity">
    <text evidence="5 6">Belongs to the XseA family.</text>
</comment>
<dbReference type="HAMAP" id="MF_00378">
    <property type="entry name" value="Exonuc_7_L"/>
    <property type="match status" value="1"/>
</dbReference>
<comment type="function">
    <text evidence="5">Bidirectionally degrades single-stranded DNA into large acid-insoluble oligonucleotides, which are then degraded further into small acid-soluble oligonucleotides.</text>
</comment>
<dbReference type="CDD" id="cd04489">
    <property type="entry name" value="ExoVII_LU_OBF"/>
    <property type="match status" value="1"/>
</dbReference>
<keyword evidence="10" id="KW-1185">Reference proteome</keyword>
<dbReference type="NCBIfam" id="TIGR00237">
    <property type="entry name" value="xseA"/>
    <property type="match status" value="1"/>
</dbReference>
<comment type="subcellular location">
    <subcellularLocation>
        <location evidence="5 6">Cytoplasm</location>
    </subcellularLocation>
</comment>
<proteinExistence type="inferred from homology"/>
<dbReference type="Proteomes" id="UP001410394">
    <property type="component" value="Unassembled WGS sequence"/>
</dbReference>
<dbReference type="EMBL" id="JBDIVE010000019">
    <property type="protein sequence ID" value="MEN3070733.1"/>
    <property type="molecule type" value="Genomic_DNA"/>
</dbReference>
<comment type="catalytic activity">
    <reaction evidence="5 6">
        <text>Exonucleolytic cleavage in either 5'- to 3'- or 3'- to 5'-direction to yield nucleoside 5'-phosphates.</text>
        <dbReference type="EC" id="3.1.11.6"/>
    </reaction>
</comment>
<dbReference type="GO" id="GO:0008855">
    <property type="term" value="F:exodeoxyribonuclease VII activity"/>
    <property type="evidence" value="ECO:0007669"/>
    <property type="project" value="UniProtKB-EC"/>
</dbReference>
<feature type="domain" description="OB-fold nucleic acid binding" evidence="8">
    <location>
        <begin position="2"/>
        <end position="92"/>
    </location>
</feature>
<name>A0ABU9Z4Q9_9RHOO</name>
<evidence type="ECO:0000259" key="7">
    <source>
        <dbReference type="Pfam" id="PF02601"/>
    </source>
</evidence>
<evidence type="ECO:0000259" key="8">
    <source>
        <dbReference type="Pfam" id="PF13742"/>
    </source>
</evidence>
<evidence type="ECO:0000313" key="9">
    <source>
        <dbReference type="EMBL" id="MEN3070733.1"/>
    </source>
</evidence>
<evidence type="ECO:0000256" key="6">
    <source>
        <dbReference type="RuleBase" id="RU004355"/>
    </source>
</evidence>
<accession>A0ABU9Z4Q9</accession>
<dbReference type="EC" id="3.1.11.6" evidence="5"/>
<dbReference type="PANTHER" id="PTHR30008:SF0">
    <property type="entry name" value="EXODEOXYRIBONUCLEASE 7 LARGE SUBUNIT"/>
    <property type="match status" value="1"/>
</dbReference>
<evidence type="ECO:0000256" key="5">
    <source>
        <dbReference type="HAMAP-Rule" id="MF_00378"/>
    </source>
</evidence>
<dbReference type="InterPro" id="IPR020579">
    <property type="entry name" value="Exonuc_VII_lsu_C"/>
</dbReference>
<sequence length="435" mass="48070">MSEFLRQIRRQLESGFPLGWVQGEVSGLSRAGSGHLYFSLKDSDAQLRCTMWRNRAQLLPFQLREGMQVEVRAQLTVYEARGDLQLSVEHIRPAGQGNLFEAFMRLKSRLEAEGLFASELKRPLPRLPRCIGIISSPDAAALQDVLASLQRRASGLQLVLYPTRVQGEGAAAQIAEAIASANARRAEDACEALLLCRGGGSLEDLWAFNEEVVVRALRASALPVICGVGHETDTTLADFAADARAATPTAAAELISAGLFALRGQLPLIERQLRDSALRALARRHQQLDLLERRLVHPRQRMAALQAHLEQLGLRLQHATTRALSTARQNTQQLQARWLRSPPNLSARRQQLDSLHTRLEQALQRQQQVRRHSLQQLATALELLNPGAVLERGYAIVRDAQGHIVRDATMLKRGDTIDIALARGQVGAQVTDSQS</sequence>
<comment type="caution">
    <text evidence="9">The sequence shown here is derived from an EMBL/GenBank/DDBJ whole genome shotgun (WGS) entry which is preliminary data.</text>
</comment>